<feature type="transmembrane region" description="Helical" evidence="1">
    <location>
        <begin position="44"/>
        <end position="69"/>
    </location>
</feature>
<keyword evidence="1" id="KW-0472">Membrane</keyword>
<feature type="transmembrane region" description="Helical" evidence="1">
    <location>
        <begin position="81"/>
        <end position="103"/>
    </location>
</feature>
<feature type="transmembrane region" description="Helical" evidence="1">
    <location>
        <begin position="172"/>
        <end position="191"/>
    </location>
</feature>
<dbReference type="AlphaFoldDB" id="A0AB39TKB7"/>
<evidence type="ECO:0000313" key="4">
    <source>
        <dbReference type="EMBL" id="XDQ79541.1"/>
    </source>
</evidence>
<dbReference type="InterPro" id="IPR005330">
    <property type="entry name" value="MHYT_dom"/>
</dbReference>
<feature type="transmembrane region" description="Helical" evidence="1">
    <location>
        <begin position="211"/>
        <end position="236"/>
    </location>
</feature>
<protein>
    <submittedName>
        <fullName evidence="4">MHYT domain-containing protein</fullName>
    </submittedName>
</protein>
<keyword evidence="1" id="KW-0812">Transmembrane</keyword>
<keyword evidence="1" id="KW-1133">Transmembrane helix</keyword>
<accession>A0AB39TKB7</accession>
<dbReference type="PANTHER" id="PTHR35152">
    <property type="entry name" value="DOMAIN SIGNALLING PROTEIN, PUTATIVE (AFU_ORTHOLOGUE AFUA_5G11310)-RELATED"/>
    <property type="match status" value="1"/>
</dbReference>
<proteinExistence type="predicted"/>
<feature type="domain" description="MHYT" evidence="3">
    <location>
        <begin position="9"/>
        <end position="199"/>
    </location>
</feature>
<dbReference type="PANTHER" id="PTHR35152:SF1">
    <property type="entry name" value="DOMAIN SIGNALLING PROTEIN, PUTATIVE (AFU_ORTHOLOGUE AFUA_5G11310)-RELATED"/>
    <property type="match status" value="1"/>
</dbReference>
<evidence type="ECO:0000256" key="1">
    <source>
        <dbReference type="PROSITE-ProRule" id="PRU00244"/>
    </source>
</evidence>
<evidence type="ECO:0000256" key="2">
    <source>
        <dbReference type="SAM" id="MobiDB-lite"/>
    </source>
</evidence>
<organism evidence="4">
    <name type="scientific">Streptomyces sp. Y1</name>
    <dbReference type="NCBI Taxonomy" id="3238634"/>
    <lineage>
        <taxon>Bacteria</taxon>
        <taxon>Bacillati</taxon>
        <taxon>Actinomycetota</taxon>
        <taxon>Actinomycetes</taxon>
        <taxon>Kitasatosporales</taxon>
        <taxon>Streptomycetaceae</taxon>
        <taxon>Streptomyces</taxon>
    </lineage>
</organism>
<dbReference type="RefSeq" id="WP_369183398.1">
    <property type="nucleotide sequence ID" value="NZ_CP163445.1"/>
</dbReference>
<dbReference type="Pfam" id="PF03707">
    <property type="entry name" value="MHYT"/>
    <property type="match status" value="3"/>
</dbReference>
<dbReference type="PROSITE" id="PS50924">
    <property type="entry name" value="MHYT"/>
    <property type="match status" value="1"/>
</dbReference>
<feature type="transmembrane region" description="Helical" evidence="1">
    <location>
        <begin position="145"/>
        <end position="165"/>
    </location>
</feature>
<feature type="region of interest" description="Disordered" evidence="2">
    <location>
        <begin position="247"/>
        <end position="325"/>
    </location>
</feature>
<dbReference type="GO" id="GO:0016020">
    <property type="term" value="C:membrane"/>
    <property type="evidence" value="ECO:0007669"/>
    <property type="project" value="UniProtKB-UniRule"/>
</dbReference>
<feature type="compositionally biased region" description="Polar residues" evidence="2">
    <location>
        <begin position="305"/>
        <end position="314"/>
    </location>
</feature>
<dbReference type="EMBL" id="CP163445">
    <property type="protein sequence ID" value="XDQ79541.1"/>
    <property type="molecule type" value="Genomic_DNA"/>
</dbReference>
<feature type="compositionally biased region" description="Low complexity" evidence="2">
    <location>
        <begin position="247"/>
        <end position="275"/>
    </location>
</feature>
<evidence type="ECO:0000259" key="3">
    <source>
        <dbReference type="PROSITE" id="PS50924"/>
    </source>
</evidence>
<feature type="transmembrane region" description="Helical" evidence="1">
    <location>
        <begin position="15"/>
        <end position="32"/>
    </location>
</feature>
<name>A0AB39TKB7_9ACTN</name>
<feature type="compositionally biased region" description="Basic and acidic residues" evidence="2">
    <location>
        <begin position="281"/>
        <end position="295"/>
    </location>
</feature>
<feature type="transmembrane region" description="Helical" evidence="1">
    <location>
        <begin position="110"/>
        <end position="133"/>
    </location>
</feature>
<sequence length="325" mass="34136">MGHIHHADHGWVTPAVSYFVACLGSFVALRSARWALVSQGRTRFVWLLFASTSLGAGIWSMHFIAMLGFSVSGLDISYRPGLTVLSLLVAVAVVGIGLFTVGYWRRRPVLSLLIGGLTTGLGVAAMHYLGMAAMVLPGHLEYDHFTVGLSVAIAVFAATAALWAALNIRGTLAVLAAAPVMGVAVCAMHYTGMAALSVRVDLAHSTEGGLMALQFIFPLGAGLGCYVFFGSLAFAVSPSHSNAQPLLLGPAAPLPPRTSGASRSSGTSRPSQASQPARPGRVPEPREAPLGEQLRRAQQVHRAWQEQQFPQQTAPRPVGGPGAAR</sequence>
<gene>
    <name evidence="4" type="ORF">AB2U05_14275</name>
</gene>
<reference evidence="4" key="1">
    <citation type="submission" date="2024-07" db="EMBL/GenBank/DDBJ databases">
        <authorList>
            <person name="Yu S.T."/>
        </authorList>
    </citation>
    <scope>NUCLEOTIDE SEQUENCE</scope>
    <source>
        <strain evidence="4">Y1</strain>
    </source>
</reference>